<feature type="chain" id="PRO_5040388446" description="Tail specific protease domain-containing protein" evidence="1">
    <location>
        <begin position="23"/>
        <end position="652"/>
    </location>
</feature>
<keyword evidence="1" id="KW-0732">Signal</keyword>
<dbReference type="Pfam" id="PF03572">
    <property type="entry name" value="Peptidase_S41"/>
    <property type="match status" value="1"/>
</dbReference>
<dbReference type="GO" id="GO:0008236">
    <property type="term" value="F:serine-type peptidase activity"/>
    <property type="evidence" value="ECO:0007669"/>
    <property type="project" value="InterPro"/>
</dbReference>
<accession>A0A9P6T1U4</accession>
<dbReference type="EMBL" id="JAAAID010000317">
    <property type="protein sequence ID" value="KAG0019019.1"/>
    <property type="molecule type" value="Genomic_DNA"/>
</dbReference>
<evidence type="ECO:0000256" key="1">
    <source>
        <dbReference type="SAM" id="SignalP"/>
    </source>
</evidence>
<dbReference type="Gene3D" id="3.90.226.10">
    <property type="entry name" value="2-enoyl-CoA Hydratase, Chain A, domain 1"/>
    <property type="match status" value="1"/>
</dbReference>
<comment type="caution">
    <text evidence="3">The sequence shown here is derived from an EMBL/GenBank/DDBJ whole genome shotgun (WGS) entry which is preliminary data.</text>
</comment>
<reference evidence="3" key="1">
    <citation type="journal article" date="2020" name="Fungal Divers.">
        <title>Resolving the Mortierellaceae phylogeny through synthesis of multi-gene phylogenetics and phylogenomics.</title>
        <authorList>
            <person name="Vandepol N."/>
            <person name="Liber J."/>
            <person name="Desiro A."/>
            <person name="Na H."/>
            <person name="Kennedy M."/>
            <person name="Barry K."/>
            <person name="Grigoriev I.V."/>
            <person name="Miller A.N."/>
            <person name="O'Donnell K."/>
            <person name="Stajich J.E."/>
            <person name="Bonito G."/>
        </authorList>
    </citation>
    <scope>NUCLEOTIDE SEQUENCE</scope>
    <source>
        <strain evidence="3">NRRL 2769</strain>
    </source>
</reference>
<dbReference type="InterPro" id="IPR029045">
    <property type="entry name" value="ClpP/crotonase-like_dom_sf"/>
</dbReference>
<gene>
    <name evidence="3" type="ORF">BGZ80_006420</name>
</gene>
<dbReference type="GO" id="GO:0006508">
    <property type="term" value="P:proteolysis"/>
    <property type="evidence" value="ECO:0007669"/>
    <property type="project" value="InterPro"/>
</dbReference>
<dbReference type="AlphaFoldDB" id="A0A9P6T1U4"/>
<dbReference type="Proteomes" id="UP000703661">
    <property type="component" value="Unassembled WGS sequence"/>
</dbReference>
<feature type="signal peptide" evidence="1">
    <location>
        <begin position="1"/>
        <end position="22"/>
    </location>
</feature>
<evidence type="ECO:0000259" key="2">
    <source>
        <dbReference type="Pfam" id="PF03572"/>
    </source>
</evidence>
<name>A0A9P6T1U4_9FUNG</name>
<dbReference type="InterPro" id="IPR005151">
    <property type="entry name" value="Tail-specific_protease"/>
</dbReference>
<dbReference type="PANTHER" id="PTHR37049:SF4">
    <property type="entry name" value="RHODANESE DOMAIN-CONTAINING PROTEIN"/>
    <property type="match status" value="1"/>
</dbReference>
<sequence>MKFTSIISLAVALCVVSSGADAASKKPNHHHSDPCKDLGTQAKNGTSSLSFNSVKGCYQAQAFNKHIADKTVASLESLLGNFYTFLDQARAPTGHPFQTRRVDLLDGIKKIHSKKWKSDYDFQMALYYLLASVNDGHLAYLSNCYRTARFSQPIQLYAPVVDGRQSVRVFSADATQKGVPKGNLVDCEVKTINGKPALKAIQEFIDLTSGISKDPGVRLNDALTSVSWSQGWTISGGGFSRRWTVPESEVMEYSLQCGKTHSNIKVPWIVNPITSTFKFNSFNSTQSYWASQCAAAPQKAKKTGNRHLSHSSDLAPATTLFKERGSTRISSSHNDGRVTKDEFITKGKQVFTTSTSAFYTLNDSKACVIVIATEEVDDNNEYANFIEGVQTLKNAGCKKLIFDVTNNGGGSIDFAYFINALFFPDAKPYFSQDLRDGPYVQGAAKLAIKEASVGNSIFDARGFFDPKTSKPFVDSSMFTKGIKQKRGGKTDVYTRRNYFGGEWALLPLPKNETLPWTAKDLAFITNGFCGSACTMVASRFNIVHGVKTYAIGGIHKRALSYFSFPGGFVYQNDYIVPDVQSLNYTAKGGPSYFPVKNIASIAMGEIYANDASTVPLEYDYKRFAANVHLDHDTVTARHPDTVWVKVAADFKH</sequence>
<organism evidence="3 4">
    <name type="scientific">Entomortierella chlamydospora</name>
    <dbReference type="NCBI Taxonomy" id="101097"/>
    <lineage>
        <taxon>Eukaryota</taxon>
        <taxon>Fungi</taxon>
        <taxon>Fungi incertae sedis</taxon>
        <taxon>Mucoromycota</taxon>
        <taxon>Mortierellomycotina</taxon>
        <taxon>Mortierellomycetes</taxon>
        <taxon>Mortierellales</taxon>
        <taxon>Mortierellaceae</taxon>
        <taxon>Entomortierella</taxon>
    </lineage>
</organism>
<keyword evidence="4" id="KW-1185">Reference proteome</keyword>
<dbReference type="InterPro" id="IPR052766">
    <property type="entry name" value="S41A_metabolite_peptidase"/>
</dbReference>
<proteinExistence type="predicted"/>
<feature type="domain" description="Tail specific protease" evidence="2">
    <location>
        <begin position="380"/>
        <end position="537"/>
    </location>
</feature>
<evidence type="ECO:0000313" key="4">
    <source>
        <dbReference type="Proteomes" id="UP000703661"/>
    </source>
</evidence>
<dbReference type="SUPFAM" id="SSF52096">
    <property type="entry name" value="ClpP/crotonase"/>
    <property type="match status" value="1"/>
</dbReference>
<evidence type="ECO:0000313" key="3">
    <source>
        <dbReference type="EMBL" id="KAG0019019.1"/>
    </source>
</evidence>
<dbReference type="PANTHER" id="PTHR37049">
    <property type="entry name" value="PEPTIDASE S41 FAMILY PROTEIN"/>
    <property type="match status" value="1"/>
</dbReference>
<protein>
    <recommendedName>
        <fullName evidence="2">Tail specific protease domain-containing protein</fullName>
    </recommendedName>
</protein>